<dbReference type="AlphaFoldDB" id="A0A0A9C8T9"/>
<organism evidence="1">
    <name type="scientific">Arundo donax</name>
    <name type="common">Giant reed</name>
    <name type="synonym">Donax arundinaceus</name>
    <dbReference type="NCBI Taxonomy" id="35708"/>
    <lineage>
        <taxon>Eukaryota</taxon>
        <taxon>Viridiplantae</taxon>
        <taxon>Streptophyta</taxon>
        <taxon>Embryophyta</taxon>
        <taxon>Tracheophyta</taxon>
        <taxon>Spermatophyta</taxon>
        <taxon>Magnoliopsida</taxon>
        <taxon>Liliopsida</taxon>
        <taxon>Poales</taxon>
        <taxon>Poaceae</taxon>
        <taxon>PACMAD clade</taxon>
        <taxon>Arundinoideae</taxon>
        <taxon>Arundineae</taxon>
        <taxon>Arundo</taxon>
    </lineage>
</organism>
<dbReference type="EMBL" id="GBRH01227017">
    <property type="protein sequence ID" value="JAD70878.1"/>
    <property type="molecule type" value="Transcribed_RNA"/>
</dbReference>
<evidence type="ECO:0000313" key="1">
    <source>
        <dbReference type="EMBL" id="JAD70878.1"/>
    </source>
</evidence>
<reference evidence="1" key="2">
    <citation type="journal article" date="2015" name="Data Brief">
        <title>Shoot transcriptome of the giant reed, Arundo donax.</title>
        <authorList>
            <person name="Barrero R.A."/>
            <person name="Guerrero F.D."/>
            <person name="Moolhuijzen P."/>
            <person name="Goolsby J.A."/>
            <person name="Tidwell J."/>
            <person name="Bellgard S.E."/>
            <person name="Bellgard M.I."/>
        </authorList>
    </citation>
    <scope>NUCLEOTIDE SEQUENCE</scope>
    <source>
        <tissue evidence="1">Shoot tissue taken approximately 20 cm above the soil surface</tissue>
    </source>
</reference>
<protein>
    <submittedName>
        <fullName evidence="1">Uncharacterized protein</fullName>
    </submittedName>
</protein>
<name>A0A0A9C8T9_ARUDO</name>
<proteinExistence type="predicted"/>
<accession>A0A0A9C8T9</accession>
<reference evidence="1" key="1">
    <citation type="submission" date="2014-09" db="EMBL/GenBank/DDBJ databases">
        <authorList>
            <person name="Magalhaes I.L.F."/>
            <person name="Oliveira U."/>
            <person name="Santos F.R."/>
            <person name="Vidigal T.H.D.A."/>
            <person name="Brescovit A.D."/>
            <person name="Santos A.J."/>
        </authorList>
    </citation>
    <scope>NUCLEOTIDE SEQUENCE</scope>
    <source>
        <tissue evidence="1">Shoot tissue taken approximately 20 cm above the soil surface</tissue>
    </source>
</reference>
<sequence>MFRVALGYKQTRDRYQVNHLHFFLLFTA</sequence>